<gene>
    <name evidence="4" type="ORF">RF55_12234</name>
</gene>
<accession>A0A0J7N6I3</accession>
<feature type="region of interest" description="Disordered" evidence="3">
    <location>
        <begin position="53"/>
        <end position="104"/>
    </location>
</feature>
<comment type="caution">
    <text evidence="4">The sequence shown here is derived from an EMBL/GenBank/DDBJ whole genome shotgun (WGS) entry which is preliminary data.</text>
</comment>
<evidence type="ECO:0000256" key="2">
    <source>
        <dbReference type="ARBA" id="ARBA00023239"/>
    </source>
</evidence>
<dbReference type="OrthoDB" id="2107370at2759"/>
<dbReference type="PANTHER" id="PTHR45627">
    <property type="entry name" value="ADENYLATE CYCLASE TYPE 1"/>
    <property type="match status" value="1"/>
</dbReference>
<proteinExistence type="predicted"/>
<dbReference type="GO" id="GO:0006171">
    <property type="term" value="P:cAMP biosynthetic process"/>
    <property type="evidence" value="ECO:0007669"/>
    <property type="project" value="TreeGrafter"/>
</dbReference>
<protein>
    <submittedName>
        <fullName evidence="4">Adenylate cyclase type 8</fullName>
    </submittedName>
</protein>
<organism evidence="4 5">
    <name type="scientific">Lasius niger</name>
    <name type="common">Black garden ant</name>
    <dbReference type="NCBI Taxonomy" id="67767"/>
    <lineage>
        <taxon>Eukaryota</taxon>
        <taxon>Metazoa</taxon>
        <taxon>Ecdysozoa</taxon>
        <taxon>Arthropoda</taxon>
        <taxon>Hexapoda</taxon>
        <taxon>Insecta</taxon>
        <taxon>Pterygota</taxon>
        <taxon>Neoptera</taxon>
        <taxon>Endopterygota</taxon>
        <taxon>Hymenoptera</taxon>
        <taxon>Apocrita</taxon>
        <taxon>Aculeata</taxon>
        <taxon>Formicoidea</taxon>
        <taxon>Formicidae</taxon>
        <taxon>Formicinae</taxon>
        <taxon>Lasius</taxon>
        <taxon>Lasius</taxon>
    </lineage>
</organism>
<sequence length="116" mass="13234">MEINFIKRVHISADTLKCLNDVYEVEPGYGTERDNYLKDRDVETYLIKQVEPLKSRRRPSSRPKVWSEEEAAANKNKKSFKINNPHAANSNAAPNSAVDDDIGVDWTPEIPFENVS</sequence>
<keyword evidence="5" id="KW-1185">Reference proteome</keyword>
<dbReference type="Proteomes" id="UP000036403">
    <property type="component" value="Unassembled WGS sequence"/>
</dbReference>
<dbReference type="GO" id="GO:0007189">
    <property type="term" value="P:adenylate cyclase-activating G protein-coupled receptor signaling pathway"/>
    <property type="evidence" value="ECO:0007669"/>
    <property type="project" value="TreeGrafter"/>
</dbReference>
<dbReference type="STRING" id="67767.A0A0J7N6I3"/>
<dbReference type="AlphaFoldDB" id="A0A0J7N6I3"/>
<evidence type="ECO:0000313" key="5">
    <source>
        <dbReference type="Proteomes" id="UP000036403"/>
    </source>
</evidence>
<keyword evidence="1" id="KW-0547">Nucleotide-binding</keyword>
<evidence type="ECO:0000256" key="1">
    <source>
        <dbReference type="ARBA" id="ARBA00022741"/>
    </source>
</evidence>
<dbReference type="PaxDb" id="67767-A0A0J7N6I3"/>
<dbReference type="GO" id="GO:0000166">
    <property type="term" value="F:nucleotide binding"/>
    <property type="evidence" value="ECO:0007669"/>
    <property type="project" value="UniProtKB-KW"/>
</dbReference>
<evidence type="ECO:0000313" key="4">
    <source>
        <dbReference type="EMBL" id="KMQ88305.1"/>
    </source>
</evidence>
<feature type="compositionally biased region" description="Low complexity" evidence="3">
    <location>
        <begin position="83"/>
        <end position="97"/>
    </location>
</feature>
<evidence type="ECO:0000256" key="3">
    <source>
        <dbReference type="SAM" id="MobiDB-lite"/>
    </source>
</evidence>
<dbReference type="GO" id="GO:0004016">
    <property type="term" value="F:adenylate cyclase activity"/>
    <property type="evidence" value="ECO:0007669"/>
    <property type="project" value="TreeGrafter"/>
</dbReference>
<name>A0A0J7N6I3_LASNI</name>
<dbReference type="GO" id="GO:0005886">
    <property type="term" value="C:plasma membrane"/>
    <property type="evidence" value="ECO:0007669"/>
    <property type="project" value="TreeGrafter"/>
</dbReference>
<keyword evidence="2" id="KW-0456">Lyase</keyword>
<reference evidence="4 5" key="1">
    <citation type="submission" date="2015-04" db="EMBL/GenBank/DDBJ databases">
        <title>Lasius niger genome sequencing.</title>
        <authorList>
            <person name="Konorov E.A."/>
            <person name="Nikitin M.A."/>
            <person name="Kirill M.V."/>
            <person name="Chang P."/>
        </authorList>
    </citation>
    <scope>NUCLEOTIDE SEQUENCE [LARGE SCALE GENOMIC DNA]</scope>
    <source>
        <tissue evidence="4">Whole</tissue>
    </source>
</reference>
<dbReference type="PANTHER" id="PTHR45627:SF1">
    <property type="entry name" value="ADENYLATE CYCLASE TYPE 8"/>
    <property type="match status" value="1"/>
</dbReference>
<dbReference type="EMBL" id="LBMM01009209">
    <property type="protein sequence ID" value="KMQ88305.1"/>
    <property type="molecule type" value="Genomic_DNA"/>
</dbReference>